<protein>
    <submittedName>
        <fullName evidence="1">Uncharacterized protein</fullName>
    </submittedName>
</protein>
<accession>A0A9W7WYQ0</accession>
<organism evidence="1 2">
    <name type="scientific">Triplophysa rosa</name>
    <name type="common">Cave loach</name>
    <dbReference type="NCBI Taxonomy" id="992332"/>
    <lineage>
        <taxon>Eukaryota</taxon>
        <taxon>Metazoa</taxon>
        <taxon>Chordata</taxon>
        <taxon>Craniata</taxon>
        <taxon>Vertebrata</taxon>
        <taxon>Euteleostomi</taxon>
        <taxon>Actinopterygii</taxon>
        <taxon>Neopterygii</taxon>
        <taxon>Teleostei</taxon>
        <taxon>Ostariophysi</taxon>
        <taxon>Cypriniformes</taxon>
        <taxon>Nemacheilidae</taxon>
        <taxon>Triplophysa</taxon>
    </lineage>
</organism>
<evidence type="ECO:0000313" key="2">
    <source>
        <dbReference type="Proteomes" id="UP001059041"/>
    </source>
</evidence>
<reference evidence="1" key="1">
    <citation type="submission" date="2021-02" db="EMBL/GenBank/DDBJ databases">
        <title>Comparative genomics reveals that relaxation of natural selection precedes convergent phenotypic evolution of cavefish.</title>
        <authorList>
            <person name="Peng Z."/>
        </authorList>
    </citation>
    <scope>NUCLEOTIDE SEQUENCE</scope>
    <source>
        <tissue evidence="1">Muscle</tissue>
    </source>
</reference>
<dbReference type="AlphaFoldDB" id="A0A9W7WYQ0"/>
<keyword evidence="2" id="KW-1185">Reference proteome</keyword>
<dbReference type="EMBL" id="JAFHDT010000004">
    <property type="protein sequence ID" value="KAI7810833.1"/>
    <property type="molecule type" value="Genomic_DNA"/>
</dbReference>
<gene>
    <name evidence="1" type="ORF">IRJ41_007063</name>
</gene>
<comment type="caution">
    <text evidence="1">The sequence shown here is derived from an EMBL/GenBank/DDBJ whole genome shotgun (WGS) entry which is preliminary data.</text>
</comment>
<sequence>MWGGGVSMATAGLSVWGGRLSGETERKVQRVTDAVFVGHGCLLYICDRHRIHFLNHLREDLEVPPLEFQTLEYLNF</sequence>
<proteinExistence type="predicted"/>
<name>A0A9W7WYQ0_TRIRA</name>
<evidence type="ECO:0000313" key="1">
    <source>
        <dbReference type="EMBL" id="KAI7810833.1"/>
    </source>
</evidence>
<dbReference type="Proteomes" id="UP001059041">
    <property type="component" value="Linkage Group LG4"/>
</dbReference>